<evidence type="ECO:0000313" key="3">
    <source>
        <dbReference type="EMBL" id="KAK1365636.1"/>
    </source>
</evidence>
<feature type="compositionally biased region" description="Polar residues" evidence="2">
    <location>
        <begin position="155"/>
        <end position="165"/>
    </location>
</feature>
<sequence>MTTPSLLKHEQTIKALEAQVAANQTKNSEKHEETLLQLANLTAKIAEMGAQFQGVVSQMQADRDLMTKQLCGLSEQFQAQATSIQPLLQQHYNASKPSSSITSVTTNLNTTTTTDNSLKFGNIPSSTQIPSTNTNITDPKPHGNPTHPTSIPPGHNQSTGKTHPTISIPIPLLK</sequence>
<evidence type="ECO:0000313" key="4">
    <source>
        <dbReference type="Proteomes" id="UP001237642"/>
    </source>
</evidence>
<keyword evidence="1" id="KW-0175">Coiled coil</keyword>
<gene>
    <name evidence="3" type="ORF">POM88_041197</name>
</gene>
<reference evidence="3" key="2">
    <citation type="submission" date="2023-05" db="EMBL/GenBank/DDBJ databases">
        <authorList>
            <person name="Schelkunov M.I."/>
        </authorList>
    </citation>
    <scope>NUCLEOTIDE SEQUENCE</scope>
    <source>
        <strain evidence="3">Hsosn_3</strain>
        <tissue evidence="3">Leaf</tissue>
    </source>
</reference>
<protein>
    <submittedName>
        <fullName evidence="3">Uncharacterized protein</fullName>
    </submittedName>
</protein>
<comment type="caution">
    <text evidence="3">The sequence shown here is derived from an EMBL/GenBank/DDBJ whole genome shotgun (WGS) entry which is preliminary data.</text>
</comment>
<feature type="coiled-coil region" evidence="1">
    <location>
        <begin position="6"/>
        <end position="33"/>
    </location>
</feature>
<reference evidence="3" key="1">
    <citation type="submission" date="2023-02" db="EMBL/GenBank/DDBJ databases">
        <title>Genome of toxic invasive species Heracleum sosnowskyi carries increased number of genes despite the absence of recent whole-genome duplications.</title>
        <authorList>
            <person name="Schelkunov M."/>
            <person name="Shtratnikova V."/>
            <person name="Makarenko M."/>
            <person name="Klepikova A."/>
            <person name="Omelchenko D."/>
            <person name="Novikova G."/>
            <person name="Obukhova E."/>
            <person name="Bogdanov V."/>
            <person name="Penin A."/>
            <person name="Logacheva M."/>
        </authorList>
    </citation>
    <scope>NUCLEOTIDE SEQUENCE</scope>
    <source>
        <strain evidence="3">Hsosn_3</strain>
        <tissue evidence="3">Leaf</tissue>
    </source>
</reference>
<keyword evidence="4" id="KW-1185">Reference proteome</keyword>
<dbReference type="Proteomes" id="UP001237642">
    <property type="component" value="Unassembled WGS sequence"/>
</dbReference>
<dbReference type="EMBL" id="JAUIZM010000009">
    <property type="protein sequence ID" value="KAK1365636.1"/>
    <property type="molecule type" value="Genomic_DNA"/>
</dbReference>
<feature type="compositionally biased region" description="Polar residues" evidence="2">
    <location>
        <begin position="123"/>
        <end position="137"/>
    </location>
</feature>
<name>A0AAD8HFQ9_9APIA</name>
<proteinExistence type="predicted"/>
<evidence type="ECO:0000256" key="1">
    <source>
        <dbReference type="SAM" id="Coils"/>
    </source>
</evidence>
<feature type="region of interest" description="Disordered" evidence="2">
    <location>
        <begin position="111"/>
        <end position="174"/>
    </location>
</feature>
<accession>A0AAD8HFQ9</accession>
<organism evidence="3 4">
    <name type="scientific">Heracleum sosnowskyi</name>
    <dbReference type="NCBI Taxonomy" id="360622"/>
    <lineage>
        <taxon>Eukaryota</taxon>
        <taxon>Viridiplantae</taxon>
        <taxon>Streptophyta</taxon>
        <taxon>Embryophyta</taxon>
        <taxon>Tracheophyta</taxon>
        <taxon>Spermatophyta</taxon>
        <taxon>Magnoliopsida</taxon>
        <taxon>eudicotyledons</taxon>
        <taxon>Gunneridae</taxon>
        <taxon>Pentapetalae</taxon>
        <taxon>asterids</taxon>
        <taxon>campanulids</taxon>
        <taxon>Apiales</taxon>
        <taxon>Apiaceae</taxon>
        <taxon>Apioideae</taxon>
        <taxon>apioid superclade</taxon>
        <taxon>Tordylieae</taxon>
        <taxon>Tordyliinae</taxon>
        <taxon>Heracleum</taxon>
    </lineage>
</organism>
<evidence type="ECO:0000256" key="2">
    <source>
        <dbReference type="SAM" id="MobiDB-lite"/>
    </source>
</evidence>
<dbReference type="AlphaFoldDB" id="A0AAD8HFQ9"/>